<evidence type="ECO:0000313" key="3">
    <source>
        <dbReference type="EMBL" id="KAK1695961.1"/>
    </source>
</evidence>
<comment type="caution">
    <text evidence="3">The sequence shown here is derived from an EMBL/GenBank/DDBJ whole genome shotgun (WGS) entry which is preliminary data.</text>
</comment>
<dbReference type="PANTHER" id="PTHR11439:SF455">
    <property type="entry name" value="RLK (RECEPTOR-LIKE PROTEIN KINASE) 8, PUTATIVE-RELATED"/>
    <property type="match status" value="1"/>
</dbReference>
<evidence type="ECO:0000256" key="1">
    <source>
        <dbReference type="SAM" id="MobiDB-lite"/>
    </source>
</evidence>
<accession>A0AAD8TXI8</accession>
<proteinExistence type="predicted"/>
<feature type="compositionally biased region" description="Gly residues" evidence="1">
    <location>
        <begin position="39"/>
        <end position="52"/>
    </location>
</feature>
<dbReference type="Pfam" id="PF07727">
    <property type="entry name" value="RVT_2"/>
    <property type="match status" value="1"/>
</dbReference>
<dbReference type="InterPro" id="IPR043502">
    <property type="entry name" value="DNA/RNA_pol_sf"/>
</dbReference>
<sequence>MVMKRPPKDDSPPAGCRAISESPEMGLAAAASLEDSHRGGGSGNYRGGGRGNQGNRQAYNGGNQGDNKPTCQVCGKVGHTALNCWKRFEKNYHGPERTAGAAVGSYGIDTNWYADSGATYHITGELEKLQVKRKADGTIDRYKARLVAKGFKQRYGIDYEDTFSPVVKAATIRLVLALAVSRGWQLRQLDVKNAFLHGVLEEEVFMRQPPGFEESARMGHVCKLDKALYGLKQAPRAWYSRLSTKLQSLGFSSSKADTSLFFYNKGGVTIYMLIYVDDIVVASSSEKAVDSLLLDLGMDFALKDLGELHYFLGIEVKKVRDGIIMSQEKYANDLLTRVNMKMCKAVDTPLSVSEKLSMLDGDLLSSEDYTRYRSIVGALQYITMTRPDISFYVNKVCQFLHAPTTVHWTAVKRILRYLQGTISLGLRLSKSTSTLVSAFSDADWAGCPDDRRSTAKGISNVATQTDVERPFASTVTENASGPCSSGATQSDRVRGDANLAQICARFASPRSRRASSFSYPFPQVKDSEIERFDFLLFSLLCCPSVMPPPHPPPSRRSGVVLAVGSVLATRESRIIVRVGSGAYCDVYGCFYSCRQCWASKSRGL</sequence>
<dbReference type="SUPFAM" id="SSF56672">
    <property type="entry name" value="DNA/RNA polymerases"/>
    <property type="match status" value="1"/>
</dbReference>
<name>A0AAD8TXI8_LOLMU</name>
<dbReference type="Proteomes" id="UP001231189">
    <property type="component" value="Unassembled WGS sequence"/>
</dbReference>
<gene>
    <name evidence="3" type="ORF">QYE76_012658</name>
</gene>
<keyword evidence="4" id="KW-1185">Reference proteome</keyword>
<evidence type="ECO:0000313" key="4">
    <source>
        <dbReference type="Proteomes" id="UP001231189"/>
    </source>
</evidence>
<evidence type="ECO:0000259" key="2">
    <source>
        <dbReference type="Pfam" id="PF07727"/>
    </source>
</evidence>
<dbReference type="PANTHER" id="PTHR11439">
    <property type="entry name" value="GAG-POL-RELATED RETROTRANSPOSON"/>
    <property type="match status" value="1"/>
</dbReference>
<dbReference type="EMBL" id="JAUUTY010000001">
    <property type="protein sequence ID" value="KAK1695961.1"/>
    <property type="molecule type" value="Genomic_DNA"/>
</dbReference>
<feature type="compositionally biased region" description="Basic and acidic residues" evidence="1">
    <location>
        <begin position="1"/>
        <end position="11"/>
    </location>
</feature>
<reference evidence="3" key="1">
    <citation type="submission" date="2023-07" db="EMBL/GenBank/DDBJ databases">
        <title>A chromosome-level genome assembly of Lolium multiflorum.</title>
        <authorList>
            <person name="Chen Y."/>
            <person name="Copetti D."/>
            <person name="Kolliker R."/>
            <person name="Studer B."/>
        </authorList>
    </citation>
    <scope>NUCLEOTIDE SEQUENCE</scope>
    <source>
        <strain evidence="3">02402/16</strain>
        <tissue evidence="3">Leaf</tissue>
    </source>
</reference>
<dbReference type="AlphaFoldDB" id="A0AAD8TXI8"/>
<dbReference type="InterPro" id="IPR013103">
    <property type="entry name" value="RVT_2"/>
</dbReference>
<feature type="region of interest" description="Disordered" evidence="1">
    <location>
        <begin position="1"/>
        <end position="20"/>
    </location>
</feature>
<feature type="region of interest" description="Disordered" evidence="1">
    <location>
        <begin position="32"/>
        <end position="65"/>
    </location>
</feature>
<feature type="domain" description="Reverse transcriptase Ty1/copia-type" evidence="2">
    <location>
        <begin position="134"/>
        <end position="350"/>
    </location>
</feature>
<organism evidence="3 4">
    <name type="scientific">Lolium multiflorum</name>
    <name type="common">Italian ryegrass</name>
    <name type="synonym">Lolium perenne subsp. multiflorum</name>
    <dbReference type="NCBI Taxonomy" id="4521"/>
    <lineage>
        <taxon>Eukaryota</taxon>
        <taxon>Viridiplantae</taxon>
        <taxon>Streptophyta</taxon>
        <taxon>Embryophyta</taxon>
        <taxon>Tracheophyta</taxon>
        <taxon>Spermatophyta</taxon>
        <taxon>Magnoliopsida</taxon>
        <taxon>Liliopsida</taxon>
        <taxon>Poales</taxon>
        <taxon>Poaceae</taxon>
        <taxon>BOP clade</taxon>
        <taxon>Pooideae</taxon>
        <taxon>Poodae</taxon>
        <taxon>Poeae</taxon>
        <taxon>Poeae Chloroplast Group 2 (Poeae type)</taxon>
        <taxon>Loliodinae</taxon>
        <taxon>Loliinae</taxon>
        <taxon>Lolium</taxon>
    </lineage>
</organism>
<protein>
    <recommendedName>
        <fullName evidence="2">Reverse transcriptase Ty1/copia-type domain-containing protein</fullName>
    </recommendedName>
</protein>